<dbReference type="GO" id="GO:0016747">
    <property type="term" value="F:acyltransferase activity, transferring groups other than amino-acyl groups"/>
    <property type="evidence" value="ECO:0007669"/>
    <property type="project" value="InterPro"/>
</dbReference>
<dbReference type="AlphaFoldDB" id="Q46I86"/>
<dbReference type="PANTHER" id="PTHR43451:SF1">
    <property type="entry name" value="ACETYLTRANSFERASE"/>
    <property type="match status" value="1"/>
</dbReference>
<evidence type="ECO:0000259" key="1">
    <source>
        <dbReference type="PROSITE" id="PS51186"/>
    </source>
</evidence>
<dbReference type="PROSITE" id="PS51186">
    <property type="entry name" value="GNAT"/>
    <property type="match status" value="1"/>
</dbReference>
<proteinExistence type="predicted"/>
<dbReference type="KEGG" id="pmn:PMN2A_1302"/>
<sequence length="162" mass="18429">MASFSSLNRYLRPCESSDEMALREVYEDAIRTCDKSLYSQEQIEAWSALAYLPGILDKPLKQGVGWVSCVDKTIEAFALKYPHNRLALLYCRGRSSRQGHATALLHQIEADTLTDKPITLKTEASLCSYQLLLRHGWTIIAPEEIQIGGVHFSRYLMEKTLY</sequence>
<dbReference type="SUPFAM" id="SSF55729">
    <property type="entry name" value="Acyl-CoA N-acyltransferases (Nat)"/>
    <property type="match status" value="1"/>
</dbReference>
<gene>
    <name evidence="2" type="ordered locus">PMN2A_1302</name>
</gene>
<reference evidence="2 3" key="1">
    <citation type="journal article" date="2007" name="PLoS Genet.">
        <title>Patterns and implications of gene gain and loss in the evolution of Prochlorococcus.</title>
        <authorList>
            <person name="Kettler G.C."/>
            <person name="Martiny A.C."/>
            <person name="Huang K."/>
            <person name="Zucker J."/>
            <person name="Coleman M.L."/>
            <person name="Rodrigue S."/>
            <person name="Chen F."/>
            <person name="Lapidus A."/>
            <person name="Ferriera S."/>
            <person name="Johnson J."/>
            <person name="Steglich C."/>
            <person name="Church G.M."/>
            <person name="Richardson P."/>
            <person name="Chisholm S.W."/>
        </authorList>
    </citation>
    <scope>NUCLEOTIDE SEQUENCE [LARGE SCALE GENOMIC DNA]</scope>
    <source>
        <strain evidence="2 3">NATL2A</strain>
    </source>
</reference>
<dbReference type="Proteomes" id="UP000002535">
    <property type="component" value="Chromosome"/>
</dbReference>
<dbReference type="InterPro" id="IPR016181">
    <property type="entry name" value="Acyl_CoA_acyltransferase"/>
</dbReference>
<accession>Q46I86</accession>
<dbReference type="PANTHER" id="PTHR43451">
    <property type="entry name" value="ACETYLTRANSFERASE (GNAT) FAMILY PROTEIN"/>
    <property type="match status" value="1"/>
</dbReference>
<dbReference type="Gene3D" id="3.40.630.30">
    <property type="match status" value="1"/>
</dbReference>
<evidence type="ECO:0000313" key="3">
    <source>
        <dbReference type="Proteomes" id="UP000002535"/>
    </source>
</evidence>
<dbReference type="PhylomeDB" id="Q46I86"/>
<keyword evidence="3" id="KW-1185">Reference proteome</keyword>
<dbReference type="STRING" id="59920.PMN2A_1302"/>
<feature type="domain" description="N-acetyltransferase" evidence="1">
    <location>
        <begin position="9"/>
        <end position="162"/>
    </location>
</feature>
<name>Q46I86_PROMT</name>
<dbReference type="InterPro" id="IPR000182">
    <property type="entry name" value="GNAT_dom"/>
</dbReference>
<dbReference type="HOGENOM" id="CLU_087351_0_3_3"/>
<protein>
    <submittedName>
        <fullName evidence="2">Acetyltransferase, GNAT family</fullName>
    </submittedName>
</protein>
<evidence type="ECO:0000313" key="2">
    <source>
        <dbReference type="EMBL" id="AAZ58792.1"/>
    </source>
</evidence>
<dbReference type="EMBL" id="CP000095">
    <property type="protein sequence ID" value="AAZ58792.1"/>
    <property type="molecule type" value="Genomic_DNA"/>
</dbReference>
<organism evidence="2 3">
    <name type="scientific">Prochlorococcus marinus (strain NATL2A)</name>
    <dbReference type="NCBI Taxonomy" id="59920"/>
    <lineage>
        <taxon>Bacteria</taxon>
        <taxon>Bacillati</taxon>
        <taxon>Cyanobacteriota</taxon>
        <taxon>Cyanophyceae</taxon>
        <taxon>Synechococcales</taxon>
        <taxon>Prochlorococcaceae</taxon>
        <taxon>Prochlorococcus</taxon>
    </lineage>
</organism>
<dbReference type="InterPro" id="IPR052564">
    <property type="entry name" value="N-acetyltrans/Recomb-assoc"/>
</dbReference>